<organism evidence="1">
    <name type="scientific">marine sediment metagenome</name>
    <dbReference type="NCBI Taxonomy" id="412755"/>
    <lineage>
        <taxon>unclassified sequences</taxon>
        <taxon>metagenomes</taxon>
        <taxon>ecological metagenomes</taxon>
    </lineage>
</organism>
<dbReference type="AlphaFoldDB" id="A0A0F9DGD4"/>
<name>A0A0F9DGD4_9ZZZZ</name>
<proteinExistence type="predicted"/>
<dbReference type="EMBL" id="LAZR01029048">
    <property type="protein sequence ID" value="KKL60743.1"/>
    <property type="molecule type" value="Genomic_DNA"/>
</dbReference>
<protein>
    <submittedName>
        <fullName evidence="1">Uncharacterized protein</fullName>
    </submittedName>
</protein>
<comment type="caution">
    <text evidence="1">The sequence shown here is derived from an EMBL/GenBank/DDBJ whole genome shotgun (WGS) entry which is preliminary data.</text>
</comment>
<sequence>MASTFDYPQKYYAWIIRGDDLGIIQQKVTSGNPNADWIASEETITDGVLINFLAEPDAVTALTDYPDIDNTLHKFVADFVKAELYMEEAGKAAMGGNENRATMLERLSLRHEKRWTDELVKFGMKKRDKIGGMRQTIPMDFR</sequence>
<gene>
    <name evidence="1" type="ORF">LCGC14_2202290</name>
</gene>
<reference evidence="1" key="1">
    <citation type="journal article" date="2015" name="Nature">
        <title>Complex archaea that bridge the gap between prokaryotes and eukaryotes.</title>
        <authorList>
            <person name="Spang A."/>
            <person name="Saw J.H."/>
            <person name="Jorgensen S.L."/>
            <person name="Zaremba-Niedzwiedzka K."/>
            <person name="Martijn J."/>
            <person name="Lind A.E."/>
            <person name="van Eijk R."/>
            <person name="Schleper C."/>
            <person name="Guy L."/>
            <person name="Ettema T.J."/>
        </authorList>
    </citation>
    <scope>NUCLEOTIDE SEQUENCE</scope>
</reference>
<accession>A0A0F9DGD4</accession>
<evidence type="ECO:0000313" key="1">
    <source>
        <dbReference type="EMBL" id="KKL60743.1"/>
    </source>
</evidence>